<accession>A0ABW7VR79</accession>
<protein>
    <submittedName>
        <fullName evidence="2">MarR family winged helix-turn-helix transcriptional regulator</fullName>
    </submittedName>
</protein>
<dbReference type="InterPro" id="IPR036390">
    <property type="entry name" value="WH_DNA-bd_sf"/>
</dbReference>
<dbReference type="InterPro" id="IPR039422">
    <property type="entry name" value="MarR/SlyA-like"/>
</dbReference>
<evidence type="ECO:0000313" key="2">
    <source>
        <dbReference type="EMBL" id="MFI2229103.1"/>
    </source>
</evidence>
<dbReference type="SMART" id="SM00347">
    <property type="entry name" value="HTH_MARR"/>
    <property type="match status" value="1"/>
</dbReference>
<dbReference type="Pfam" id="PF12802">
    <property type="entry name" value="MarR_2"/>
    <property type="match status" value="1"/>
</dbReference>
<dbReference type="PANTHER" id="PTHR33164">
    <property type="entry name" value="TRANSCRIPTIONAL REGULATOR, MARR FAMILY"/>
    <property type="match status" value="1"/>
</dbReference>
<proteinExistence type="predicted"/>
<gene>
    <name evidence="2" type="ORF">ACH49Z_04560</name>
</gene>
<dbReference type="SUPFAM" id="SSF46785">
    <property type="entry name" value="Winged helix' DNA-binding domain"/>
    <property type="match status" value="1"/>
</dbReference>
<dbReference type="EMBL" id="JBIRYL010000001">
    <property type="protein sequence ID" value="MFI2229103.1"/>
    <property type="molecule type" value="Genomic_DNA"/>
</dbReference>
<evidence type="ECO:0000259" key="1">
    <source>
        <dbReference type="SMART" id="SM00347"/>
    </source>
</evidence>
<dbReference type="RefSeq" id="WP_397059757.1">
    <property type="nucleotide sequence ID" value="NZ_JBIRYL010000001.1"/>
</dbReference>
<feature type="domain" description="HTH marR-type" evidence="1">
    <location>
        <begin position="55"/>
        <end position="159"/>
    </location>
</feature>
<dbReference type="Gene3D" id="1.10.10.10">
    <property type="entry name" value="Winged helix-like DNA-binding domain superfamily/Winged helix DNA-binding domain"/>
    <property type="match status" value="1"/>
</dbReference>
<organism evidence="2 3">
    <name type="scientific">Nocardia testacea</name>
    <dbReference type="NCBI Taxonomy" id="248551"/>
    <lineage>
        <taxon>Bacteria</taxon>
        <taxon>Bacillati</taxon>
        <taxon>Actinomycetota</taxon>
        <taxon>Actinomycetes</taxon>
        <taxon>Mycobacteriales</taxon>
        <taxon>Nocardiaceae</taxon>
        <taxon>Nocardia</taxon>
    </lineage>
</organism>
<reference evidence="2 3" key="1">
    <citation type="submission" date="2024-10" db="EMBL/GenBank/DDBJ databases">
        <title>The Natural Products Discovery Center: Release of the First 8490 Sequenced Strains for Exploring Actinobacteria Biosynthetic Diversity.</title>
        <authorList>
            <person name="Kalkreuter E."/>
            <person name="Kautsar S.A."/>
            <person name="Yang D."/>
            <person name="Bader C.D."/>
            <person name="Teijaro C.N."/>
            <person name="Fluegel L."/>
            <person name="Davis C.M."/>
            <person name="Simpson J.R."/>
            <person name="Lauterbach L."/>
            <person name="Steele A.D."/>
            <person name="Gui C."/>
            <person name="Meng S."/>
            <person name="Li G."/>
            <person name="Viehrig K."/>
            <person name="Ye F."/>
            <person name="Su P."/>
            <person name="Kiefer A.F."/>
            <person name="Nichols A."/>
            <person name="Cepeda A.J."/>
            <person name="Yan W."/>
            <person name="Fan B."/>
            <person name="Jiang Y."/>
            <person name="Adhikari A."/>
            <person name="Zheng C.-J."/>
            <person name="Schuster L."/>
            <person name="Cowan T.M."/>
            <person name="Smanski M.J."/>
            <person name="Chevrette M.G."/>
            <person name="De Carvalho L.P.S."/>
            <person name="Shen B."/>
        </authorList>
    </citation>
    <scope>NUCLEOTIDE SEQUENCE [LARGE SCALE GENOMIC DNA]</scope>
    <source>
        <strain evidence="2 3">NPDC019377</strain>
    </source>
</reference>
<sequence>MVDDYPEIVNQVDGYAKGVPAGPEPAGPPRAGYELPLLLFAGFRTLIDELHTELARQGHPEVRPAHGFAMQAIGADGASASDIGRRLGISKQAAGKTVDRLVALGYAERADDPADTRRRLVRLTTQGFDALTRSAEIFDRLRGNWARERGEDRIRAMEDDLRAVATPGAFRLDAAGWLGGLA</sequence>
<dbReference type="Proteomes" id="UP001611494">
    <property type="component" value="Unassembled WGS sequence"/>
</dbReference>
<dbReference type="PANTHER" id="PTHR33164:SF99">
    <property type="entry name" value="MARR FAMILY REGULATORY PROTEIN"/>
    <property type="match status" value="1"/>
</dbReference>
<dbReference type="InterPro" id="IPR036388">
    <property type="entry name" value="WH-like_DNA-bd_sf"/>
</dbReference>
<dbReference type="InterPro" id="IPR000835">
    <property type="entry name" value="HTH_MarR-typ"/>
</dbReference>
<evidence type="ECO:0000313" key="3">
    <source>
        <dbReference type="Proteomes" id="UP001611494"/>
    </source>
</evidence>
<keyword evidence="3" id="KW-1185">Reference proteome</keyword>
<name>A0ABW7VR79_9NOCA</name>
<comment type="caution">
    <text evidence="2">The sequence shown here is derived from an EMBL/GenBank/DDBJ whole genome shotgun (WGS) entry which is preliminary data.</text>
</comment>